<evidence type="ECO:0000313" key="7">
    <source>
        <dbReference type="Proteomes" id="UP000469421"/>
    </source>
</evidence>
<keyword evidence="3 5" id="KW-0949">S-adenosyl-L-methionine</keyword>
<comment type="similarity">
    <text evidence="4 5">Belongs to the RNA methyltransferase RlmH family.</text>
</comment>
<dbReference type="AlphaFoldDB" id="A0A6N7LYI0"/>
<comment type="catalytic activity">
    <reaction evidence="5">
        <text>pseudouridine(1915) in 23S rRNA + S-adenosyl-L-methionine = N(3)-methylpseudouridine(1915) in 23S rRNA + S-adenosyl-L-homocysteine + H(+)</text>
        <dbReference type="Rhea" id="RHEA:42752"/>
        <dbReference type="Rhea" id="RHEA-COMP:10221"/>
        <dbReference type="Rhea" id="RHEA-COMP:10222"/>
        <dbReference type="ChEBI" id="CHEBI:15378"/>
        <dbReference type="ChEBI" id="CHEBI:57856"/>
        <dbReference type="ChEBI" id="CHEBI:59789"/>
        <dbReference type="ChEBI" id="CHEBI:65314"/>
        <dbReference type="ChEBI" id="CHEBI:74486"/>
        <dbReference type="EC" id="2.1.1.177"/>
    </reaction>
</comment>
<feature type="binding site" evidence="5">
    <location>
        <position position="105"/>
    </location>
    <ligand>
        <name>S-adenosyl-L-methionine</name>
        <dbReference type="ChEBI" id="CHEBI:59789"/>
    </ligand>
</feature>
<dbReference type="GO" id="GO:0070038">
    <property type="term" value="F:rRNA (pseudouridine-N3-)-methyltransferase activity"/>
    <property type="evidence" value="ECO:0007669"/>
    <property type="project" value="UniProtKB-UniRule"/>
</dbReference>
<dbReference type="InterPro" id="IPR029026">
    <property type="entry name" value="tRNA_m1G_MTases_N"/>
</dbReference>
<dbReference type="Gene3D" id="3.40.1280.10">
    <property type="match status" value="1"/>
</dbReference>
<dbReference type="HAMAP" id="MF_00658">
    <property type="entry name" value="23SrRNA_methyltr_H"/>
    <property type="match status" value="1"/>
</dbReference>
<gene>
    <name evidence="5 6" type="primary">rlmH</name>
    <name evidence="6" type="ORF">GFN93_07690</name>
</gene>
<evidence type="ECO:0000256" key="1">
    <source>
        <dbReference type="ARBA" id="ARBA00022603"/>
    </source>
</evidence>
<organism evidence="6 7">
    <name type="scientific">Alcanivorax sediminis</name>
    <dbReference type="NCBI Taxonomy" id="2663008"/>
    <lineage>
        <taxon>Bacteria</taxon>
        <taxon>Pseudomonadati</taxon>
        <taxon>Pseudomonadota</taxon>
        <taxon>Gammaproteobacteria</taxon>
        <taxon>Oceanospirillales</taxon>
        <taxon>Alcanivoracaceae</taxon>
        <taxon>Alcanivorax</taxon>
    </lineage>
</organism>
<dbReference type="SUPFAM" id="SSF75217">
    <property type="entry name" value="alpha/beta knot"/>
    <property type="match status" value="1"/>
</dbReference>
<dbReference type="EMBL" id="WIRE01000001">
    <property type="protein sequence ID" value="MQX53130.1"/>
    <property type="molecule type" value="Genomic_DNA"/>
</dbReference>
<comment type="caution">
    <text evidence="6">The sequence shown here is derived from an EMBL/GenBank/DDBJ whole genome shotgun (WGS) entry which is preliminary data.</text>
</comment>
<dbReference type="NCBIfam" id="TIGR00246">
    <property type="entry name" value="tRNA_RlmH_YbeA"/>
    <property type="match status" value="1"/>
</dbReference>
<dbReference type="Proteomes" id="UP000469421">
    <property type="component" value="Unassembled WGS sequence"/>
</dbReference>
<keyword evidence="2 5" id="KW-0808">Transferase</keyword>
<dbReference type="RefSeq" id="WP_153500283.1">
    <property type="nucleotide sequence ID" value="NZ_WIRE01000001.1"/>
</dbReference>
<dbReference type="PANTHER" id="PTHR33603">
    <property type="entry name" value="METHYLTRANSFERASE"/>
    <property type="match status" value="1"/>
</dbReference>
<sequence length="156" mass="17592">MRIFLLAVGTRMPGWVTEGFVEYQKRMPPDMRLELEELPMPKRGKGDTNSQIRTEADAIRKRLEKYPGAKTVALEVRGRALDTPALSRKLGELKDLGQDLVILVGGPDGLCPQLSASTHEQWSLSKLTLPHPLVRVLLAEQLYRGWTLLTGHPYHR</sequence>
<comment type="subunit">
    <text evidence="5">Homodimer.</text>
</comment>
<dbReference type="InterPro" id="IPR003742">
    <property type="entry name" value="RlmH-like"/>
</dbReference>
<dbReference type="EC" id="2.1.1.177" evidence="5"/>
<evidence type="ECO:0000256" key="5">
    <source>
        <dbReference type="HAMAP-Rule" id="MF_00658"/>
    </source>
</evidence>
<dbReference type="Pfam" id="PF02590">
    <property type="entry name" value="SPOUT_MTase"/>
    <property type="match status" value="1"/>
</dbReference>
<evidence type="ECO:0000256" key="4">
    <source>
        <dbReference type="ARBA" id="ARBA00038303"/>
    </source>
</evidence>
<keyword evidence="7" id="KW-1185">Reference proteome</keyword>
<evidence type="ECO:0000256" key="3">
    <source>
        <dbReference type="ARBA" id="ARBA00022691"/>
    </source>
</evidence>
<feature type="binding site" evidence="5">
    <location>
        <position position="74"/>
    </location>
    <ligand>
        <name>S-adenosyl-L-methionine</name>
        <dbReference type="ChEBI" id="CHEBI:59789"/>
    </ligand>
</feature>
<comment type="subcellular location">
    <subcellularLocation>
        <location evidence="5">Cytoplasm</location>
    </subcellularLocation>
</comment>
<reference evidence="6 7" key="1">
    <citation type="submission" date="2019-10" db="EMBL/GenBank/DDBJ databases">
        <title>Alcanivorax sp.PA15-N-34 draft genome sequence.</title>
        <authorList>
            <person name="Liao X."/>
            <person name="Shao Z."/>
        </authorList>
    </citation>
    <scope>NUCLEOTIDE SEQUENCE [LARGE SCALE GENOMIC DNA]</scope>
    <source>
        <strain evidence="6 7">PA15-N-34</strain>
    </source>
</reference>
<dbReference type="PANTHER" id="PTHR33603:SF1">
    <property type="entry name" value="RIBOSOMAL RNA LARGE SUBUNIT METHYLTRANSFERASE H"/>
    <property type="match status" value="1"/>
</dbReference>
<accession>A0A6N7LYI0</accession>
<keyword evidence="1 5" id="KW-0489">Methyltransferase</keyword>
<dbReference type="CDD" id="cd18081">
    <property type="entry name" value="RlmH-like"/>
    <property type="match status" value="1"/>
</dbReference>
<protein>
    <recommendedName>
        <fullName evidence="5">Ribosomal RNA large subunit methyltransferase H</fullName>
        <ecNumber evidence="5">2.1.1.177</ecNumber>
    </recommendedName>
    <alternativeName>
        <fullName evidence="5">23S rRNA (pseudouridine1915-N3)-methyltransferase</fullName>
    </alternativeName>
    <alternativeName>
        <fullName evidence="5">23S rRNA m3Psi1915 methyltransferase</fullName>
    </alternativeName>
    <alternativeName>
        <fullName evidence="5">rRNA (pseudouridine-N3-)-methyltransferase RlmH</fullName>
    </alternativeName>
</protein>
<proteinExistence type="inferred from homology"/>
<feature type="binding site" evidence="5">
    <location>
        <begin position="124"/>
        <end position="129"/>
    </location>
    <ligand>
        <name>S-adenosyl-L-methionine</name>
        <dbReference type="ChEBI" id="CHEBI:59789"/>
    </ligand>
</feature>
<comment type="function">
    <text evidence="5">Specifically methylates the pseudouridine at position 1915 (m3Psi1915) in 23S rRNA.</text>
</comment>
<dbReference type="GO" id="GO:0005737">
    <property type="term" value="C:cytoplasm"/>
    <property type="evidence" value="ECO:0007669"/>
    <property type="project" value="UniProtKB-SubCell"/>
</dbReference>
<dbReference type="PIRSF" id="PIRSF004505">
    <property type="entry name" value="MT_bac"/>
    <property type="match status" value="1"/>
</dbReference>
<keyword evidence="5" id="KW-0963">Cytoplasm</keyword>
<keyword evidence="5" id="KW-0698">rRNA processing</keyword>
<evidence type="ECO:0000313" key="6">
    <source>
        <dbReference type="EMBL" id="MQX53130.1"/>
    </source>
</evidence>
<name>A0A6N7LYI0_9GAMM</name>
<dbReference type="InterPro" id="IPR029028">
    <property type="entry name" value="Alpha/beta_knot_MTases"/>
</dbReference>
<evidence type="ECO:0000256" key="2">
    <source>
        <dbReference type="ARBA" id="ARBA00022679"/>
    </source>
</evidence>
<dbReference type="NCBIfam" id="NF000986">
    <property type="entry name" value="PRK00103.1-4"/>
    <property type="match status" value="1"/>
</dbReference>